<organism evidence="2 3">
    <name type="scientific">Gleimia hominis</name>
    <dbReference type="NCBI Taxonomy" id="595468"/>
    <lineage>
        <taxon>Bacteria</taxon>
        <taxon>Bacillati</taxon>
        <taxon>Actinomycetota</taxon>
        <taxon>Actinomycetes</taxon>
        <taxon>Actinomycetales</taxon>
        <taxon>Actinomycetaceae</taxon>
        <taxon>Gleimia</taxon>
    </lineage>
</organism>
<protein>
    <submittedName>
        <fullName evidence="2">GNAT family N-acetyltransferase</fullName>
    </submittedName>
</protein>
<dbReference type="Pfam" id="PF00583">
    <property type="entry name" value="Acetyltransf_1"/>
    <property type="match status" value="1"/>
</dbReference>
<feature type="domain" description="N-acetyltransferase" evidence="1">
    <location>
        <begin position="2"/>
        <end position="155"/>
    </location>
</feature>
<sequence length="155" mass="17923">MVHFRSFEDFTDSAVPLQYLQDAKWGAGKFLHKYLSAGTFHERFGSYAQLFFAQTGQEESAPIIGFGALVDQDFIPIARYRPWVAFIYVDPAHRKQGVARKIVSFLEAHAVAHGWEEVYIVTQHEGLYERFGYSFIEQVAEPVHERDYVYHKSLT</sequence>
<dbReference type="RefSeq" id="WP_313273861.1">
    <property type="nucleotide sequence ID" value="NZ_JASXSX010000002.1"/>
</dbReference>
<reference evidence="2 3" key="1">
    <citation type="submission" date="2023-06" db="EMBL/GenBank/DDBJ databases">
        <title>Draft genome sequence of Gleimia hominis type strain CCUG 57540T.</title>
        <authorList>
            <person name="Salva-Serra F."/>
            <person name="Cardew S."/>
            <person name="Jensie Markopoulos S."/>
            <person name="Ohlen M."/>
            <person name="Inganas E."/>
            <person name="Svensson-Stadler L."/>
            <person name="Moore E.R.B."/>
        </authorList>
    </citation>
    <scope>NUCLEOTIDE SEQUENCE [LARGE SCALE GENOMIC DNA]</scope>
    <source>
        <strain evidence="2 3">CCUG 57540</strain>
    </source>
</reference>
<evidence type="ECO:0000259" key="1">
    <source>
        <dbReference type="PROSITE" id="PS51186"/>
    </source>
</evidence>
<dbReference type="CDD" id="cd04301">
    <property type="entry name" value="NAT_SF"/>
    <property type="match status" value="1"/>
</dbReference>
<dbReference type="InterPro" id="IPR016181">
    <property type="entry name" value="Acyl_CoA_acyltransferase"/>
</dbReference>
<gene>
    <name evidence="2" type="ORF">QS713_06950</name>
</gene>
<evidence type="ECO:0000313" key="3">
    <source>
        <dbReference type="Proteomes" id="UP001247542"/>
    </source>
</evidence>
<comment type="caution">
    <text evidence="2">The sequence shown here is derived from an EMBL/GenBank/DDBJ whole genome shotgun (WGS) entry which is preliminary data.</text>
</comment>
<dbReference type="Gene3D" id="3.40.630.30">
    <property type="match status" value="1"/>
</dbReference>
<dbReference type="Proteomes" id="UP001247542">
    <property type="component" value="Unassembled WGS sequence"/>
</dbReference>
<dbReference type="InterPro" id="IPR000182">
    <property type="entry name" value="GNAT_dom"/>
</dbReference>
<dbReference type="PROSITE" id="PS51186">
    <property type="entry name" value="GNAT"/>
    <property type="match status" value="1"/>
</dbReference>
<evidence type="ECO:0000313" key="2">
    <source>
        <dbReference type="EMBL" id="MDT3767796.1"/>
    </source>
</evidence>
<accession>A0ABU3ICX5</accession>
<dbReference type="SUPFAM" id="SSF55729">
    <property type="entry name" value="Acyl-CoA N-acyltransferases (Nat)"/>
    <property type="match status" value="1"/>
</dbReference>
<proteinExistence type="predicted"/>
<keyword evidence="3" id="KW-1185">Reference proteome</keyword>
<name>A0ABU3ICX5_9ACTO</name>
<dbReference type="EMBL" id="JASXSX010000002">
    <property type="protein sequence ID" value="MDT3767796.1"/>
    <property type="molecule type" value="Genomic_DNA"/>
</dbReference>